<dbReference type="Proteomes" id="UP000034805">
    <property type="component" value="Unassembled WGS sequence"/>
</dbReference>
<organism evidence="2 3">
    <name type="scientific">Scleropages formosus</name>
    <name type="common">Asian bonytongue</name>
    <name type="synonym">Osteoglossum formosum</name>
    <dbReference type="NCBI Taxonomy" id="113540"/>
    <lineage>
        <taxon>Eukaryota</taxon>
        <taxon>Metazoa</taxon>
        <taxon>Chordata</taxon>
        <taxon>Craniata</taxon>
        <taxon>Vertebrata</taxon>
        <taxon>Euteleostomi</taxon>
        <taxon>Actinopterygii</taxon>
        <taxon>Neopterygii</taxon>
        <taxon>Teleostei</taxon>
        <taxon>Osteoglossocephala</taxon>
        <taxon>Osteoglossomorpha</taxon>
        <taxon>Osteoglossiformes</taxon>
        <taxon>Osteoglossidae</taxon>
        <taxon>Scleropages</taxon>
    </lineage>
</organism>
<dbReference type="Pfam" id="PF08241">
    <property type="entry name" value="Methyltransf_11"/>
    <property type="match status" value="1"/>
</dbReference>
<protein>
    <recommendedName>
        <fullName evidence="1">Methyltransferase type 11 domain-containing protein</fullName>
    </recommendedName>
</protein>
<name>A0A0P7XHJ8_SCLFO</name>
<dbReference type="PANTHER" id="PTHR44942:SF9">
    <property type="entry name" value="NOVEL PROTEIN-RELATED"/>
    <property type="match status" value="1"/>
</dbReference>
<dbReference type="STRING" id="113540.ENSSFOP00015028957"/>
<dbReference type="SUPFAM" id="SSF53335">
    <property type="entry name" value="S-adenosyl-L-methionine-dependent methyltransferases"/>
    <property type="match status" value="1"/>
</dbReference>
<dbReference type="GO" id="GO:0008757">
    <property type="term" value="F:S-adenosylmethionine-dependent methyltransferase activity"/>
    <property type="evidence" value="ECO:0007669"/>
    <property type="project" value="InterPro"/>
</dbReference>
<dbReference type="AlphaFoldDB" id="A0A0P7XHJ8"/>
<sequence>MACRFFEDREHAVCYQKYRMCPSEELVGRLLAFLEIKKGRPFCLAVDVGCGSGQGTLRLAPHFKEVIGMDISAAQLEMAQARTDAPNISYRSEPERGEARGRPWQQCPAEELPLEDASADLVASMSAAHWFDWPRFIREAFRILRPDGCLALLNYTMDMKLEDEKHSQELNGICSEFYSAVLPYRCAFLGPRSVPLYKEMFDSIPYPEKEWHDGIWVKHAMPLSSFIGMLETFSMYQAFLKENPEEAKRLSQDTTQRLLAVMGETSPEVEVVIGIQYYYIVARKPEVA</sequence>
<dbReference type="PANTHER" id="PTHR44942">
    <property type="entry name" value="METHYLTRANSF_11 DOMAIN-CONTAINING PROTEIN"/>
    <property type="match status" value="1"/>
</dbReference>
<gene>
    <name evidence="2" type="ORF">Z043_106099</name>
</gene>
<dbReference type="InterPro" id="IPR051052">
    <property type="entry name" value="Diverse_substrate_MTase"/>
</dbReference>
<dbReference type="InterPro" id="IPR013216">
    <property type="entry name" value="Methyltransf_11"/>
</dbReference>
<dbReference type="EMBL" id="JARO02001682">
    <property type="protein sequence ID" value="KPP74719.1"/>
    <property type="molecule type" value="Genomic_DNA"/>
</dbReference>
<reference evidence="2 3" key="1">
    <citation type="submission" date="2015-08" db="EMBL/GenBank/DDBJ databases">
        <title>The genome of the Asian arowana (Scleropages formosus).</title>
        <authorList>
            <person name="Tan M.H."/>
            <person name="Gan H.M."/>
            <person name="Croft L.J."/>
            <person name="Austin C.M."/>
        </authorList>
    </citation>
    <scope>NUCLEOTIDE SEQUENCE [LARGE SCALE GENOMIC DNA]</scope>
    <source>
        <strain evidence="2">Aro1</strain>
    </source>
</reference>
<dbReference type="CDD" id="cd02440">
    <property type="entry name" value="AdoMet_MTases"/>
    <property type="match status" value="1"/>
</dbReference>
<proteinExistence type="predicted"/>
<evidence type="ECO:0000313" key="3">
    <source>
        <dbReference type="Proteomes" id="UP000034805"/>
    </source>
</evidence>
<feature type="domain" description="Methyltransferase type 11" evidence="1">
    <location>
        <begin position="46"/>
        <end position="151"/>
    </location>
</feature>
<evidence type="ECO:0000313" key="2">
    <source>
        <dbReference type="EMBL" id="KPP74719.1"/>
    </source>
</evidence>
<dbReference type="Gene3D" id="3.40.50.150">
    <property type="entry name" value="Vaccinia Virus protein VP39"/>
    <property type="match status" value="1"/>
</dbReference>
<dbReference type="InterPro" id="IPR029063">
    <property type="entry name" value="SAM-dependent_MTases_sf"/>
</dbReference>
<comment type="caution">
    <text evidence="2">The sequence shown here is derived from an EMBL/GenBank/DDBJ whole genome shotgun (WGS) entry which is preliminary data.</text>
</comment>
<evidence type="ECO:0000259" key="1">
    <source>
        <dbReference type="Pfam" id="PF08241"/>
    </source>
</evidence>
<accession>A0A0P7XHJ8</accession>
<dbReference type="FunFam" id="3.40.50.150:FF:000370">
    <property type="entry name" value="Si:ch211-93g23.2"/>
    <property type="match status" value="1"/>
</dbReference>